<organism evidence="6 7">
    <name type="scientific">Pseudonocardia sulfidoxydans NBRC 16205</name>
    <dbReference type="NCBI Taxonomy" id="1223511"/>
    <lineage>
        <taxon>Bacteria</taxon>
        <taxon>Bacillati</taxon>
        <taxon>Actinomycetota</taxon>
        <taxon>Actinomycetes</taxon>
        <taxon>Pseudonocardiales</taxon>
        <taxon>Pseudonocardiaceae</taxon>
        <taxon>Pseudonocardia</taxon>
    </lineage>
</organism>
<dbReference type="Pfam" id="PF00069">
    <property type="entry name" value="Pkinase"/>
    <property type="match status" value="1"/>
</dbReference>
<keyword evidence="1" id="KW-0547">Nucleotide-binding</keyword>
<dbReference type="InterPro" id="IPR008266">
    <property type="entry name" value="Tyr_kinase_AS"/>
</dbReference>
<gene>
    <name evidence="6" type="ORF">PSU4_35540</name>
</gene>
<dbReference type="OrthoDB" id="3404503at2"/>
<dbReference type="Gene3D" id="1.10.510.10">
    <property type="entry name" value="Transferase(Phosphotransferase) domain 1"/>
    <property type="match status" value="2"/>
</dbReference>
<feature type="domain" description="Protein kinase" evidence="4">
    <location>
        <begin position="486"/>
        <end position="728"/>
    </location>
</feature>
<dbReference type="PANTHER" id="PTHR24346:SF30">
    <property type="entry name" value="MATERNAL EMBRYONIC LEUCINE ZIPPER KINASE"/>
    <property type="match status" value="1"/>
</dbReference>
<dbReference type="CDD" id="cd14014">
    <property type="entry name" value="STKc_PknB_like"/>
    <property type="match status" value="1"/>
</dbReference>
<dbReference type="PANTHER" id="PTHR24346">
    <property type="entry name" value="MAP/MICROTUBULE AFFINITY-REGULATING KINASE"/>
    <property type="match status" value="1"/>
</dbReference>
<feature type="domain" description="Protein kinase" evidence="4">
    <location>
        <begin position="201"/>
        <end position="455"/>
    </location>
</feature>
<evidence type="ECO:0000313" key="6">
    <source>
        <dbReference type="EMBL" id="GEL24600.1"/>
    </source>
</evidence>
<accession>A0A511DII1</accession>
<evidence type="ECO:0000313" key="7">
    <source>
        <dbReference type="Proteomes" id="UP000321685"/>
    </source>
</evidence>
<evidence type="ECO:0000256" key="1">
    <source>
        <dbReference type="ARBA" id="ARBA00022741"/>
    </source>
</evidence>
<dbReference type="InterPro" id="IPR011528">
    <property type="entry name" value="NERD"/>
</dbReference>
<dbReference type="AlphaFoldDB" id="A0A511DII1"/>
<name>A0A511DII1_9PSEU</name>
<feature type="region of interest" description="Disordered" evidence="3">
    <location>
        <begin position="447"/>
        <end position="472"/>
    </location>
</feature>
<dbReference type="GO" id="GO:0035556">
    <property type="term" value="P:intracellular signal transduction"/>
    <property type="evidence" value="ECO:0007669"/>
    <property type="project" value="TreeGrafter"/>
</dbReference>
<dbReference type="Gene3D" id="3.30.200.20">
    <property type="entry name" value="Phosphorylase Kinase, domain 1"/>
    <property type="match status" value="1"/>
</dbReference>
<dbReference type="EMBL" id="BJVJ01000036">
    <property type="protein sequence ID" value="GEL24600.1"/>
    <property type="molecule type" value="Genomic_DNA"/>
</dbReference>
<dbReference type="GO" id="GO:0004674">
    <property type="term" value="F:protein serine/threonine kinase activity"/>
    <property type="evidence" value="ECO:0007669"/>
    <property type="project" value="TreeGrafter"/>
</dbReference>
<evidence type="ECO:0000259" key="4">
    <source>
        <dbReference type="PROSITE" id="PS50011"/>
    </source>
</evidence>
<evidence type="ECO:0008006" key="8">
    <source>
        <dbReference type="Google" id="ProtNLM"/>
    </source>
</evidence>
<proteinExistence type="predicted"/>
<keyword evidence="7" id="KW-1185">Reference proteome</keyword>
<dbReference type="PROSITE" id="PS50011">
    <property type="entry name" value="PROTEIN_KINASE_DOM"/>
    <property type="match status" value="2"/>
</dbReference>
<reference evidence="6 7" key="1">
    <citation type="submission" date="2019-07" db="EMBL/GenBank/DDBJ databases">
        <title>Whole genome shotgun sequence of Pseudonocardia sulfidoxydans NBRC 16205.</title>
        <authorList>
            <person name="Hosoyama A."/>
            <person name="Uohara A."/>
            <person name="Ohji S."/>
            <person name="Ichikawa N."/>
        </authorList>
    </citation>
    <scope>NUCLEOTIDE SEQUENCE [LARGE SCALE GENOMIC DNA]</scope>
    <source>
        <strain evidence="6 7">NBRC 16205</strain>
    </source>
</reference>
<evidence type="ECO:0000256" key="2">
    <source>
        <dbReference type="ARBA" id="ARBA00022840"/>
    </source>
</evidence>
<dbReference type="SUPFAM" id="SSF56112">
    <property type="entry name" value="Protein kinase-like (PK-like)"/>
    <property type="match status" value="2"/>
</dbReference>
<dbReference type="PROSITE" id="PS50965">
    <property type="entry name" value="NERD"/>
    <property type="match status" value="1"/>
</dbReference>
<dbReference type="Pfam" id="PF08378">
    <property type="entry name" value="NERD"/>
    <property type="match status" value="1"/>
</dbReference>
<comment type="caution">
    <text evidence="6">The sequence shown here is derived from an EMBL/GenBank/DDBJ whole genome shotgun (WGS) entry which is preliminary data.</text>
</comment>
<feature type="domain" description="NERD" evidence="5">
    <location>
        <begin position="15"/>
        <end position="125"/>
    </location>
</feature>
<dbReference type="GO" id="GO:0005524">
    <property type="term" value="F:ATP binding"/>
    <property type="evidence" value="ECO:0007669"/>
    <property type="project" value="UniProtKB-KW"/>
</dbReference>
<dbReference type="InterPro" id="IPR000719">
    <property type="entry name" value="Prot_kinase_dom"/>
</dbReference>
<feature type="compositionally biased region" description="Pro residues" evidence="3">
    <location>
        <begin position="454"/>
        <end position="463"/>
    </location>
</feature>
<evidence type="ECO:0000259" key="5">
    <source>
        <dbReference type="PROSITE" id="PS50965"/>
    </source>
</evidence>
<dbReference type="InterPro" id="IPR011009">
    <property type="entry name" value="Kinase-like_dom_sf"/>
</dbReference>
<protein>
    <recommendedName>
        <fullName evidence="8">Protein kinase</fullName>
    </recommendedName>
</protein>
<keyword evidence="2" id="KW-0067">ATP-binding</keyword>
<sequence>MGSDDLARLHVLGDWHGPGEEGTARRLAHELPADWDIVAGRDIPDGMGTVDLDLVVVSPRAVYLCEEKSWGRHVVVGEVGWYVNGERRHSPNSQVQHATRVLAGRIKTRIPGWRKAENAFPHGHRMVRGHVVLSHPTLHLEGAAELGEDVVLALDDAAPTLLRLDATCPTSMAPLRQELMGFLLGLPARGPEAPPTFIYQYRVERRPMQRGHALVYPSRNPAGELVDLVSVPVAGAADPERARLLATREHDALAALAADDRAWRVQGWFELDGRLITPTTVATDGTSLAKLAASRRAEPGDDGRVPPSIGVPVVHDAFLALAQVHARGITHRALRLRSIEVTEHNRVRFRDFDRAHLPTAETIAPSLDDTHPSASFRAPGVTMEMFTPADDLYSLALSLVQWLHGDATDHPDHALAARRAPEYPVVGEVLARCLARTPGDTFTAADAATATDQAPPPAPPEPPGPRRTDPVDDERIGQDALLAGRYRLLRKLGEGAWAVTWLAHDENLDERRTIKHLRPGRVTPEQVKAEYEHASLLRSHRCARVYDRLARPEPGVLVQEYVPGETLHELTTGRPALDREQARRIAVDVLNGLAHAHSQSIYHRDVSPNNIVVREDGRAVLIDFGLASRADAAQSAVGSPPYTAPEVWSRRLWSPSADIYSAAASVLHALLGRLPYAGPGIDERRTLVPPAADKVERYGRLLDALYRAVQADPGDRPSDAGAFAEELARVDDIVVVPGRRVVNPTVAALRGLYRHSGIGNSGNRGLDDEFAHDTYVRTRLDHELLPAVVAGELDVVVLSGNPGDGKTSFLVKVGTELDAAGAVTVHEDEAGWRRRLDGRTYAAVYDASESHGELSSDDLLRRALDPGEGDDPARRTVLIAANDGRIAQFCLDNAERYPDASRELDRQRLGAPAPRGSRTVLVDLKRRALAMPDLDGPALGANVLASLTVLHRWQVCGGCEVRDVCPIKRATPSSSARARPRRRWPSCCW</sequence>
<evidence type="ECO:0000256" key="3">
    <source>
        <dbReference type="SAM" id="MobiDB-lite"/>
    </source>
</evidence>
<dbReference type="GO" id="GO:0005737">
    <property type="term" value="C:cytoplasm"/>
    <property type="evidence" value="ECO:0007669"/>
    <property type="project" value="TreeGrafter"/>
</dbReference>
<dbReference type="Proteomes" id="UP000321685">
    <property type="component" value="Unassembled WGS sequence"/>
</dbReference>
<dbReference type="PROSITE" id="PS00109">
    <property type="entry name" value="PROTEIN_KINASE_TYR"/>
    <property type="match status" value="1"/>
</dbReference>